<dbReference type="PROSITE" id="PS51257">
    <property type="entry name" value="PROKAR_LIPOPROTEIN"/>
    <property type="match status" value="1"/>
</dbReference>
<gene>
    <name evidence="1" type="ORF">OM076_11820</name>
</gene>
<keyword evidence="2" id="KW-1185">Reference proteome</keyword>
<evidence type="ECO:0000313" key="2">
    <source>
        <dbReference type="Proteomes" id="UP001149140"/>
    </source>
</evidence>
<dbReference type="Proteomes" id="UP001149140">
    <property type="component" value="Unassembled WGS sequence"/>
</dbReference>
<reference evidence="1" key="1">
    <citation type="submission" date="2022-10" db="EMBL/GenBank/DDBJ databases">
        <title>The WGS of Solirubrobacter ginsenosidimutans DSM 21036.</title>
        <authorList>
            <person name="Jiang Z."/>
        </authorList>
    </citation>
    <scope>NUCLEOTIDE SEQUENCE</scope>
    <source>
        <strain evidence="1">DSM 21036</strain>
    </source>
</reference>
<name>A0A9X3MTH5_9ACTN</name>
<evidence type="ECO:0000313" key="1">
    <source>
        <dbReference type="EMBL" id="MDA0160955.1"/>
    </source>
</evidence>
<dbReference type="EMBL" id="JAPDOD010000008">
    <property type="protein sequence ID" value="MDA0160955.1"/>
    <property type="molecule type" value="Genomic_DNA"/>
</dbReference>
<sequence>MAFERDGIGHEEIRPGHSGLLAVGTLACPHCDAPVSPGDRALTLREYVSCPYCGHTGVVRDFLSLATPVRPAVVEIRLRGLS</sequence>
<proteinExistence type="predicted"/>
<dbReference type="RefSeq" id="WP_270040083.1">
    <property type="nucleotide sequence ID" value="NZ_JAPDOD010000008.1"/>
</dbReference>
<accession>A0A9X3MTH5</accession>
<comment type="caution">
    <text evidence="1">The sequence shown here is derived from an EMBL/GenBank/DDBJ whole genome shotgun (WGS) entry which is preliminary data.</text>
</comment>
<protein>
    <submittedName>
        <fullName evidence="1">Uncharacterized protein</fullName>
    </submittedName>
</protein>
<dbReference type="AlphaFoldDB" id="A0A9X3MTH5"/>
<organism evidence="1 2">
    <name type="scientific">Solirubrobacter ginsenosidimutans</name>
    <dbReference type="NCBI Taxonomy" id="490573"/>
    <lineage>
        <taxon>Bacteria</taxon>
        <taxon>Bacillati</taxon>
        <taxon>Actinomycetota</taxon>
        <taxon>Thermoleophilia</taxon>
        <taxon>Solirubrobacterales</taxon>
        <taxon>Solirubrobacteraceae</taxon>
        <taxon>Solirubrobacter</taxon>
    </lineage>
</organism>